<evidence type="ECO:0000313" key="2">
    <source>
        <dbReference type="Proteomes" id="UP000310200"/>
    </source>
</evidence>
<name>A0A4S2KH22_9HYME</name>
<dbReference type="AlphaFoldDB" id="A0A4S2KH22"/>
<organism evidence="1 2">
    <name type="scientific">Temnothorax longispinosus</name>
    <dbReference type="NCBI Taxonomy" id="300112"/>
    <lineage>
        <taxon>Eukaryota</taxon>
        <taxon>Metazoa</taxon>
        <taxon>Ecdysozoa</taxon>
        <taxon>Arthropoda</taxon>
        <taxon>Hexapoda</taxon>
        <taxon>Insecta</taxon>
        <taxon>Pterygota</taxon>
        <taxon>Neoptera</taxon>
        <taxon>Endopterygota</taxon>
        <taxon>Hymenoptera</taxon>
        <taxon>Apocrita</taxon>
        <taxon>Aculeata</taxon>
        <taxon>Formicoidea</taxon>
        <taxon>Formicidae</taxon>
        <taxon>Myrmicinae</taxon>
        <taxon>Temnothorax</taxon>
    </lineage>
</organism>
<sequence length="118" mass="13341">MRGELIAVADIRMDPTVAFEDATVSSLAEEARSSMRRRTSERYDEFVGRRRYLIALSCKEAKIFVLKVFTGKTRLVFFARAAAQAGTQRINHDEDDRAGRILEKKSQASDLSDVVENL</sequence>
<dbReference type="Proteomes" id="UP000310200">
    <property type="component" value="Unassembled WGS sequence"/>
</dbReference>
<reference evidence="1 2" key="1">
    <citation type="journal article" date="2019" name="Philos. Trans. R. Soc. Lond., B, Biol. Sci.">
        <title>Ant behaviour and brain gene expression of defending hosts depend on the ecological success of the intruding social parasite.</title>
        <authorList>
            <person name="Kaur R."/>
            <person name="Stoldt M."/>
            <person name="Jongepier E."/>
            <person name="Feldmeyer B."/>
            <person name="Menzel F."/>
            <person name="Bornberg-Bauer E."/>
            <person name="Foitzik S."/>
        </authorList>
    </citation>
    <scope>NUCLEOTIDE SEQUENCE [LARGE SCALE GENOMIC DNA]</scope>
    <source>
        <tissue evidence="1">Whole body</tissue>
    </source>
</reference>
<comment type="caution">
    <text evidence="1">The sequence shown here is derived from an EMBL/GenBank/DDBJ whole genome shotgun (WGS) entry which is preliminary data.</text>
</comment>
<evidence type="ECO:0000313" key="1">
    <source>
        <dbReference type="EMBL" id="TGZ47159.1"/>
    </source>
</evidence>
<gene>
    <name evidence="1" type="ORF">DBV15_06094</name>
</gene>
<accession>A0A4S2KH22</accession>
<proteinExistence type="predicted"/>
<keyword evidence="2" id="KW-1185">Reference proteome</keyword>
<dbReference type="EMBL" id="QBLH01002754">
    <property type="protein sequence ID" value="TGZ47159.1"/>
    <property type="molecule type" value="Genomic_DNA"/>
</dbReference>
<protein>
    <submittedName>
        <fullName evidence="1">Uncharacterized protein</fullName>
    </submittedName>
</protein>